<accession>A0A0E9X9V7</accession>
<dbReference type="EMBL" id="GBXM01009040">
    <property type="protein sequence ID" value="JAH99537.1"/>
    <property type="molecule type" value="Transcribed_RNA"/>
</dbReference>
<organism evidence="1">
    <name type="scientific">Anguilla anguilla</name>
    <name type="common">European freshwater eel</name>
    <name type="synonym">Muraena anguilla</name>
    <dbReference type="NCBI Taxonomy" id="7936"/>
    <lineage>
        <taxon>Eukaryota</taxon>
        <taxon>Metazoa</taxon>
        <taxon>Chordata</taxon>
        <taxon>Craniata</taxon>
        <taxon>Vertebrata</taxon>
        <taxon>Euteleostomi</taxon>
        <taxon>Actinopterygii</taxon>
        <taxon>Neopterygii</taxon>
        <taxon>Teleostei</taxon>
        <taxon>Anguilliformes</taxon>
        <taxon>Anguillidae</taxon>
        <taxon>Anguilla</taxon>
    </lineage>
</organism>
<proteinExistence type="predicted"/>
<sequence length="54" mass="5907">MPSVQSGAVLRRGLSRSLHTQVWKFHRPVFCGHGNGAVDYGLDSGEGLLLSWIL</sequence>
<reference evidence="1" key="1">
    <citation type="submission" date="2014-11" db="EMBL/GenBank/DDBJ databases">
        <authorList>
            <person name="Amaro Gonzalez C."/>
        </authorList>
    </citation>
    <scope>NUCLEOTIDE SEQUENCE</scope>
</reference>
<reference evidence="1" key="2">
    <citation type="journal article" date="2015" name="Fish Shellfish Immunol.">
        <title>Early steps in the European eel (Anguilla anguilla)-Vibrio vulnificus interaction in the gills: Role of the RtxA13 toxin.</title>
        <authorList>
            <person name="Callol A."/>
            <person name="Pajuelo D."/>
            <person name="Ebbesson L."/>
            <person name="Teles M."/>
            <person name="MacKenzie S."/>
            <person name="Amaro C."/>
        </authorList>
    </citation>
    <scope>NUCLEOTIDE SEQUENCE</scope>
</reference>
<evidence type="ECO:0000313" key="1">
    <source>
        <dbReference type="EMBL" id="JAH99537.1"/>
    </source>
</evidence>
<dbReference type="AlphaFoldDB" id="A0A0E9X9V7"/>
<protein>
    <submittedName>
        <fullName evidence="1">Uncharacterized protein</fullName>
    </submittedName>
</protein>
<name>A0A0E9X9V7_ANGAN</name>